<dbReference type="SUPFAM" id="SSF54862">
    <property type="entry name" value="4Fe-4S ferredoxins"/>
    <property type="match status" value="1"/>
</dbReference>
<comment type="similarity">
    <text evidence="2">Belongs to the organic radical-activating enzymes family.</text>
</comment>
<dbReference type="SFLD" id="SFLDS00029">
    <property type="entry name" value="Radical_SAM"/>
    <property type="match status" value="1"/>
</dbReference>
<keyword evidence="8" id="KW-0408">Iron</keyword>
<keyword evidence="7" id="KW-0560">Oxidoreductase</keyword>
<accession>A0A2L1GPV2</accession>
<dbReference type="Gene3D" id="3.20.20.70">
    <property type="entry name" value="Aldolase class I"/>
    <property type="match status" value="1"/>
</dbReference>
<dbReference type="Proteomes" id="UP000239867">
    <property type="component" value="Chromosome"/>
</dbReference>
<dbReference type="OrthoDB" id="9782387at2"/>
<evidence type="ECO:0000256" key="9">
    <source>
        <dbReference type="ARBA" id="ARBA00023014"/>
    </source>
</evidence>
<dbReference type="PROSITE" id="PS51918">
    <property type="entry name" value="RADICAL_SAM"/>
    <property type="match status" value="1"/>
</dbReference>
<dbReference type="InterPro" id="IPR034457">
    <property type="entry name" value="Organic_radical-activating"/>
</dbReference>
<dbReference type="Gene3D" id="3.30.70.20">
    <property type="match status" value="1"/>
</dbReference>
<keyword evidence="12" id="KW-0456">Lyase</keyword>
<evidence type="ECO:0000313" key="13">
    <source>
        <dbReference type="Proteomes" id="UP000239867"/>
    </source>
</evidence>
<dbReference type="SFLD" id="SFLDG01066">
    <property type="entry name" value="organic_radical-activating_enz"/>
    <property type="match status" value="1"/>
</dbReference>
<evidence type="ECO:0000313" key="12">
    <source>
        <dbReference type="EMBL" id="AVD71703.1"/>
    </source>
</evidence>
<evidence type="ECO:0000256" key="6">
    <source>
        <dbReference type="ARBA" id="ARBA00022723"/>
    </source>
</evidence>
<feature type="domain" description="4Fe-4S ferredoxin-type" evidence="10">
    <location>
        <begin position="56"/>
        <end position="88"/>
    </location>
</feature>
<dbReference type="GO" id="GO:0016829">
    <property type="term" value="F:lyase activity"/>
    <property type="evidence" value="ECO:0007669"/>
    <property type="project" value="UniProtKB-KW"/>
</dbReference>
<keyword evidence="5" id="KW-0949">S-adenosyl-L-methionine</keyword>
<keyword evidence="12" id="KW-0670">Pyruvate</keyword>
<dbReference type="InterPro" id="IPR001989">
    <property type="entry name" value="Radical_activat_CS"/>
</dbReference>
<dbReference type="NCBIfam" id="TIGR02494">
    <property type="entry name" value="PFLE_PFLC"/>
    <property type="match status" value="1"/>
</dbReference>
<gene>
    <name evidence="12" type="ORF">CAY53_09695</name>
</gene>
<dbReference type="EMBL" id="CP021255">
    <property type="protein sequence ID" value="AVD71703.1"/>
    <property type="molecule type" value="Genomic_DNA"/>
</dbReference>
<dbReference type="InterPro" id="IPR012839">
    <property type="entry name" value="Organic_radical_activase"/>
</dbReference>
<evidence type="ECO:0000259" key="10">
    <source>
        <dbReference type="PROSITE" id="PS51379"/>
    </source>
</evidence>
<dbReference type="InterPro" id="IPR013785">
    <property type="entry name" value="Aldolase_TIM"/>
</dbReference>
<evidence type="ECO:0000256" key="4">
    <source>
        <dbReference type="ARBA" id="ARBA00022485"/>
    </source>
</evidence>
<dbReference type="Pfam" id="PF04055">
    <property type="entry name" value="Radical_SAM"/>
    <property type="match status" value="1"/>
</dbReference>
<dbReference type="PROSITE" id="PS51379">
    <property type="entry name" value="4FE4S_FER_2"/>
    <property type="match status" value="2"/>
</dbReference>
<dbReference type="KEGG" id="deo:CAY53_09695"/>
<organism evidence="12 13">
    <name type="scientific">Desulfobulbus oralis</name>
    <dbReference type="NCBI Taxonomy" id="1986146"/>
    <lineage>
        <taxon>Bacteria</taxon>
        <taxon>Pseudomonadati</taxon>
        <taxon>Thermodesulfobacteriota</taxon>
        <taxon>Desulfobulbia</taxon>
        <taxon>Desulfobulbales</taxon>
        <taxon>Desulfobulbaceae</taxon>
        <taxon>Desulfobulbus</taxon>
    </lineage>
</organism>
<evidence type="ECO:0000256" key="1">
    <source>
        <dbReference type="ARBA" id="ARBA00001966"/>
    </source>
</evidence>
<evidence type="ECO:0000256" key="5">
    <source>
        <dbReference type="ARBA" id="ARBA00022691"/>
    </source>
</evidence>
<proteinExistence type="inferred from homology"/>
<evidence type="ECO:0000259" key="11">
    <source>
        <dbReference type="PROSITE" id="PS51918"/>
    </source>
</evidence>
<dbReference type="AlphaFoldDB" id="A0A2L1GPV2"/>
<evidence type="ECO:0000256" key="8">
    <source>
        <dbReference type="ARBA" id="ARBA00023004"/>
    </source>
</evidence>
<feature type="domain" description="4Fe-4S ferredoxin-type" evidence="10">
    <location>
        <begin position="89"/>
        <end position="120"/>
    </location>
</feature>
<keyword evidence="4" id="KW-0004">4Fe-4S</keyword>
<dbReference type="GO" id="GO:0046872">
    <property type="term" value="F:metal ion binding"/>
    <property type="evidence" value="ECO:0007669"/>
    <property type="project" value="UniProtKB-KW"/>
</dbReference>
<dbReference type="InterPro" id="IPR040074">
    <property type="entry name" value="BssD/PflA/YjjW"/>
</dbReference>
<evidence type="ECO:0000256" key="2">
    <source>
        <dbReference type="ARBA" id="ARBA00009777"/>
    </source>
</evidence>
<reference evidence="12 13" key="1">
    <citation type="journal article" date="2018" name="MBio">
        <title>Insights into the evolution of host association through the isolation and characterization of a novel human periodontal pathobiont, Desulfobulbus oralis.</title>
        <authorList>
            <person name="Cross K.L."/>
            <person name="Chirania P."/>
            <person name="Xiong W."/>
            <person name="Beall C.J."/>
            <person name="Elkins J.G."/>
            <person name="Giannone R.J."/>
            <person name="Griffen A.L."/>
            <person name="Guss A.M."/>
            <person name="Hettich R.L."/>
            <person name="Joshi S.S."/>
            <person name="Mokrzan E.M."/>
            <person name="Martin R.K."/>
            <person name="Zhulin I.B."/>
            <person name="Leys E.J."/>
            <person name="Podar M."/>
        </authorList>
    </citation>
    <scope>NUCLEOTIDE SEQUENCE [LARGE SCALE GENOMIC DNA]</scope>
    <source>
        <strain evidence="12 13">ORNL</strain>
    </source>
</reference>
<dbReference type="InterPro" id="IPR017896">
    <property type="entry name" value="4Fe4S_Fe-S-bd"/>
</dbReference>
<evidence type="ECO:0000256" key="3">
    <source>
        <dbReference type="ARBA" id="ARBA00011245"/>
    </source>
</evidence>
<dbReference type="PIRSF" id="PIRSF000371">
    <property type="entry name" value="PFL_act_enz"/>
    <property type="match status" value="1"/>
</dbReference>
<dbReference type="GO" id="GO:0016491">
    <property type="term" value="F:oxidoreductase activity"/>
    <property type="evidence" value="ECO:0007669"/>
    <property type="project" value="UniProtKB-KW"/>
</dbReference>
<sequence length="318" mass="34842">MSGVDKDQDLAQTGTVFNIQKYSVHDGPGIRTIVFSKGCSLRCRWCSNPESQLVVPELAYNRGRCLEVDKCGHCIDACPSHAIRRGDDDKPVLDRKYCADCAAMPCVAACPAQALLVYGSTRSVADVLSAVQKDAIFYSRSGGGMTISGGEPLLHADFAVALLRQARAHRLKTAVETCAMVPAATLRAAAPYLNYVLFDLKHMDSAVHKEQTGHSNETILENFRILVTEFPELPVLARTPVIPGFNDNEASIRAIAEFIKPYGQVEYEMLPYHRLGTQKYEFLGRTPPMGATKLDEVLFSRLLGVAKEVLGARVRNPA</sequence>
<feature type="domain" description="Radical SAM core" evidence="11">
    <location>
        <begin position="25"/>
        <end position="313"/>
    </location>
</feature>
<dbReference type="RefSeq" id="WP_104936942.1">
    <property type="nucleotide sequence ID" value="NZ_CP021255.1"/>
</dbReference>
<dbReference type="PROSITE" id="PS01087">
    <property type="entry name" value="RADICAL_ACTIVATING"/>
    <property type="match status" value="1"/>
</dbReference>
<evidence type="ECO:0000256" key="7">
    <source>
        <dbReference type="ARBA" id="ARBA00023002"/>
    </source>
</evidence>
<dbReference type="InterPro" id="IPR007197">
    <property type="entry name" value="rSAM"/>
</dbReference>
<dbReference type="SFLD" id="SFLDG01118">
    <property type="entry name" value="activating_enzymes__group_2"/>
    <property type="match status" value="1"/>
</dbReference>
<protein>
    <submittedName>
        <fullName evidence="12">Pyruvate formate lyase-activating protein</fullName>
    </submittedName>
</protein>
<dbReference type="GO" id="GO:0051539">
    <property type="term" value="F:4 iron, 4 sulfur cluster binding"/>
    <property type="evidence" value="ECO:0007669"/>
    <property type="project" value="UniProtKB-KW"/>
</dbReference>
<dbReference type="InterPro" id="IPR058240">
    <property type="entry name" value="rSAM_sf"/>
</dbReference>
<dbReference type="SUPFAM" id="SSF102114">
    <property type="entry name" value="Radical SAM enzymes"/>
    <property type="match status" value="1"/>
</dbReference>
<dbReference type="PANTHER" id="PTHR30352:SF4">
    <property type="entry name" value="PYRUVATE FORMATE-LYASE 2-ACTIVATING ENZYME"/>
    <property type="match status" value="1"/>
</dbReference>
<comment type="subunit">
    <text evidence="3">Monomer.</text>
</comment>
<keyword evidence="13" id="KW-1185">Reference proteome</keyword>
<name>A0A2L1GPV2_9BACT</name>
<dbReference type="PANTHER" id="PTHR30352">
    <property type="entry name" value="PYRUVATE FORMATE-LYASE-ACTIVATING ENZYME"/>
    <property type="match status" value="1"/>
</dbReference>
<keyword evidence="6" id="KW-0479">Metal-binding</keyword>
<keyword evidence="9" id="KW-0411">Iron-sulfur</keyword>
<comment type="cofactor">
    <cofactor evidence="1">
        <name>[4Fe-4S] cluster</name>
        <dbReference type="ChEBI" id="CHEBI:49883"/>
    </cofactor>
</comment>